<dbReference type="NCBIfam" id="NF004939">
    <property type="entry name" value="PRK06292.1-1"/>
    <property type="match status" value="1"/>
</dbReference>
<dbReference type="Gene3D" id="1.10.287.990">
    <property type="entry name" value="Fe,Mn superoxide dismutase (SOD) domain"/>
    <property type="match status" value="1"/>
</dbReference>
<evidence type="ECO:0000256" key="6">
    <source>
        <dbReference type="PIRSR" id="PIRSR000350-4"/>
    </source>
</evidence>
<feature type="binding site" evidence="5">
    <location>
        <position position="310"/>
    </location>
    <ligand>
        <name>FAD</name>
        <dbReference type="ChEBI" id="CHEBI:57692"/>
    </ligand>
</feature>
<feature type="binding site" evidence="5">
    <location>
        <begin position="178"/>
        <end position="185"/>
    </location>
    <ligand>
        <name>NAD(+)</name>
        <dbReference type="ChEBI" id="CHEBI:57540"/>
    </ligand>
</feature>
<name>A0A4R2LGN0_9GAMM</name>
<dbReference type="PANTHER" id="PTHR43014">
    <property type="entry name" value="MERCURIC REDUCTASE"/>
    <property type="match status" value="1"/>
</dbReference>
<comment type="caution">
    <text evidence="9">The sequence shown here is derived from an EMBL/GenBank/DDBJ whole genome shotgun (WGS) entry which is preliminary data.</text>
</comment>
<feature type="disulfide bond" description="Redox-active" evidence="6">
    <location>
        <begin position="43"/>
        <end position="48"/>
    </location>
</feature>
<dbReference type="InterPro" id="IPR001100">
    <property type="entry name" value="Pyr_nuc-diS_OxRdtase"/>
</dbReference>
<comment type="similarity">
    <text evidence="1">Belongs to the class-I pyridine nucleotide-disulfide oxidoreductase family.</text>
</comment>
<keyword evidence="3 5" id="KW-0274">FAD</keyword>
<proteinExistence type="inferred from homology"/>
<organism evidence="9 10">
    <name type="scientific">Chromatocurvus halotolerans</name>
    <dbReference type="NCBI Taxonomy" id="1132028"/>
    <lineage>
        <taxon>Bacteria</taxon>
        <taxon>Pseudomonadati</taxon>
        <taxon>Pseudomonadota</taxon>
        <taxon>Gammaproteobacteria</taxon>
        <taxon>Cellvibrionales</taxon>
        <taxon>Halieaceae</taxon>
        <taxon>Chromatocurvus</taxon>
    </lineage>
</organism>
<evidence type="ECO:0000259" key="7">
    <source>
        <dbReference type="Pfam" id="PF02852"/>
    </source>
</evidence>
<keyword evidence="5" id="KW-0547">Nucleotide-binding</keyword>
<feature type="active site" description="Proton acceptor" evidence="4">
    <location>
        <position position="445"/>
    </location>
</feature>
<dbReference type="AlphaFoldDB" id="A0A4R2LGN0"/>
<dbReference type="Gene3D" id="3.30.390.30">
    <property type="match status" value="1"/>
</dbReference>
<evidence type="ECO:0000256" key="1">
    <source>
        <dbReference type="ARBA" id="ARBA00007532"/>
    </source>
</evidence>
<keyword evidence="5" id="KW-0520">NAD</keyword>
<dbReference type="InterPro" id="IPR036188">
    <property type="entry name" value="FAD/NAD-bd_sf"/>
</dbReference>
<feature type="binding site" evidence="5">
    <location>
        <begin position="141"/>
        <end position="143"/>
    </location>
    <ligand>
        <name>FAD</name>
        <dbReference type="ChEBI" id="CHEBI:57692"/>
    </ligand>
</feature>
<dbReference type="OrthoDB" id="9800167at2"/>
<feature type="binding site" evidence="5">
    <location>
        <position position="52"/>
    </location>
    <ligand>
        <name>FAD</name>
        <dbReference type="ChEBI" id="CHEBI:57692"/>
    </ligand>
</feature>
<dbReference type="Gene3D" id="3.50.50.60">
    <property type="entry name" value="FAD/NAD(P)-binding domain"/>
    <property type="match status" value="3"/>
</dbReference>
<dbReference type="Pfam" id="PF02852">
    <property type="entry name" value="Pyr_redox_dim"/>
    <property type="match status" value="1"/>
</dbReference>
<dbReference type="SUPFAM" id="SSF51905">
    <property type="entry name" value="FAD/NAD(P)-binding domain"/>
    <property type="match status" value="1"/>
</dbReference>
<dbReference type="InterPro" id="IPR004099">
    <property type="entry name" value="Pyr_nucl-diS_OxRdtase_dimer"/>
</dbReference>
<evidence type="ECO:0000259" key="8">
    <source>
        <dbReference type="Pfam" id="PF07992"/>
    </source>
</evidence>
<feature type="domain" description="FAD/NAD(P)-binding" evidence="8">
    <location>
        <begin position="7"/>
        <end position="325"/>
    </location>
</feature>
<dbReference type="GO" id="GO:0003955">
    <property type="term" value="F:NAD(P)H dehydrogenase (quinone) activity"/>
    <property type="evidence" value="ECO:0007669"/>
    <property type="project" value="TreeGrafter"/>
</dbReference>
<sequence>MDKRKVDIAIIGAGTAGLTAYNAARKHTDNLVLIEGDTYGTTCARMGCMPSKLLIAAADSAHDAARAAMFGVAVEGIRINGEAVLERVRRERDAFVSSVLESMEAIPESHKLMGRARFLAPGRLAVGDALEVRAERIVIATGSSPHIPAMFQGLGDRLLTNDSLFELQTLPASIAVFGTGVVGLELGQALSRLGVHVRLLGRDGALGGIVDEEIRDYAERCFSEAFYLDTRSEVADLSPADNGVAITFTHQERGELAETFERILVATGRPPNLTALDLHHSGLTLDDAGIPVTDTATLQCGDSPVFLVGDANGQAAVLHEAAQEGRIAGDNAGRYPQVQAASRQVPLSVVFTHPQIASVGVPVGRMSGAKRKGFAVGTVSFEDQGRSKVIGKNRGLLKVYAQRGSGVFVGAEMLGPAAEHIGHLLAWAAQGRMTVREMLGMPFYHPVIEEGVRTALKDLNARLHESVACDDECLESGPGA</sequence>
<dbReference type="Pfam" id="PF07992">
    <property type="entry name" value="Pyr_redox_2"/>
    <property type="match status" value="1"/>
</dbReference>
<dbReference type="InterPro" id="IPR016156">
    <property type="entry name" value="FAD/NAD-linked_Rdtase_dimer_sf"/>
</dbReference>
<evidence type="ECO:0000313" key="9">
    <source>
        <dbReference type="EMBL" id="TCO78475.1"/>
    </source>
</evidence>
<evidence type="ECO:0000256" key="3">
    <source>
        <dbReference type="ARBA" id="ARBA00022827"/>
    </source>
</evidence>
<dbReference type="InterPro" id="IPR023753">
    <property type="entry name" value="FAD/NAD-binding_dom"/>
</dbReference>
<accession>A0A4R2LGN0</accession>
<keyword evidence="2" id="KW-0285">Flavoprotein</keyword>
<dbReference type="PANTHER" id="PTHR43014:SF4">
    <property type="entry name" value="PYRIDINE NUCLEOTIDE-DISULFIDE OXIDOREDUCTASE RCLA-RELATED"/>
    <property type="match status" value="1"/>
</dbReference>
<protein>
    <submittedName>
        <fullName evidence="9">Dihydrolipoamide dehydrogenase</fullName>
    </submittedName>
</protein>
<dbReference type="SUPFAM" id="SSF55424">
    <property type="entry name" value="FAD/NAD-linked reductases, dimerisation (C-terminal) domain"/>
    <property type="match status" value="1"/>
</dbReference>
<evidence type="ECO:0000256" key="2">
    <source>
        <dbReference type="ARBA" id="ARBA00022630"/>
    </source>
</evidence>
<dbReference type="PRINTS" id="PR00368">
    <property type="entry name" value="FADPNR"/>
</dbReference>
<dbReference type="Proteomes" id="UP000294980">
    <property type="component" value="Unassembled WGS sequence"/>
</dbReference>
<evidence type="ECO:0000256" key="5">
    <source>
        <dbReference type="PIRSR" id="PIRSR000350-3"/>
    </source>
</evidence>
<dbReference type="EMBL" id="SLWX01000001">
    <property type="protein sequence ID" value="TCO78475.1"/>
    <property type="molecule type" value="Genomic_DNA"/>
</dbReference>
<dbReference type="GO" id="GO:0050660">
    <property type="term" value="F:flavin adenine dinucleotide binding"/>
    <property type="evidence" value="ECO:0007669"/>
    <property type="project" value="TreeGrafter"/>
</dbReference>
<dbReference type="RefSeq" id="WP_117316629.1">
    <property type="nucleotide sequence ID" value="NZ_QQSW01000006.1"/>
</dbReference>
<keyword evidence="10" id="KW-1185">Reference proteome</keyword>
<gene>
    <name evidence="9" type="ORF">EV688_101292</name>
</gene>
<dbReference type="PRINTS" id="PR00411">
    <property type="entry name" value="PNDRDTASEI"/>
</dbReference>
<dbReference type="InterPro" id="IPR036324">
    <property type="entry name" value="Mn/Fe_SOD_N_sf"/>
</dbReference>
<feature type="binding site" evidence="5">
    <location>
        <position position="268"/>
    </location>
    <ligand>
        <name>NAD(+)</name>
        <dbReference type="ChEBI" id="CHEBI:57540"/>
    </ligand>
</feature>
<comment type="cofactor">
    <cofactor evidence="5">
        <name>FAD</name>
        <dbReference type="ChEBI" id="CHEBI:57692"/>
    </cofactor>
    <text evidence="5">Binds 1 FAD per subunit.</text>
</comment>
<evidence type="ECO:0000313" key="10">
    <source>
        <dbReference type="Proteomes" id="UP000294980"/>
    </source>
</evidence>
<reference evidence="9 10" key="1">
    <citation type="submission" date="2019-03" db="EMBL/GenBank/DDBJ databases">
        <title>Genomic Encyclopedia of Type Strains, Phase IV (KMG-IV): sequencing the most valuable type-strain genomes for metagenomic binning, comparative biology and taxonomic classification.</title>
        <authorList>
            <person name="Goeker M."/>
        </authorList>
    </citation>
    <scope>NUCLEOTIDE SEQUENCE [LARGE SCALE GENOMIC DNA]</scope>
    <source>
        <strain evidence="9 10">DSM 23344</strain>
    </source>
</reference>
<feature type="domain" description="Pyridine nucleotide-disulphide oxidoreductase dimerisation" evidence="7">
    <location>
        <begin position="348"/>
        <end position="455"/>
    </location>
</feature>
<dbReference type="PIRSF" id="PIRSF000350">
    <property type="entry name" value="Mercury_reductase_MerA"/>
    <property type="match status" value="1"/>
</dbReference>
<evidence type="ECO:0000256" key="4">
    <source>
        <dbReference type="PIRSR" id="PIRSR000350-2"/>
    </source>
</evidence>